<sequence length="693" mass="81182">MLSAIGSKRREKQTSQKVNEDVNDMKNKTGEELNEKIKENDEASDTKAYEEKKEEVQTQKKRSVLEDPDKYQKLKNGEIQGEEIVEKEIKIKESISRQGAEKKVNFFRNEVEIALKSGKKERIEKLKMQIIEFINADNVFYESKKTRLHQQEILSNFWIETELFVPLFILIPQRIYSAIVNIILILIFVASFKGSDFAISFVLIVSLILAFLSFFVYQIQKKINQQQNNFRQQENQVAKKYLENPSQPQQVEKLINHNFQKKTTKFVEVGLIAVKDITDNSLEISKIKTHYQSLQKILSKLSKSTKIKKNNRKNWNTQGLPKTLCERFCFTYEGEWIQLDIPHTIMKELDLSLGENIPYPVYVSPDMIKRTPICGGITIEKKEEIFIAKPFSRDQECQTELTGEKITNLINEKNKVRLLANKSQALRAEKEKLLAKIKELQQDDNLSQKTIINLQSELAELEEKLTEVEKLKREKGLNGDLTDERDNYQTKWDSSIEELELKEEMIRGYLQQLSLKNSRIDDLEREKEELNDDLQGKQNEMNRLKTELDIEKGWWDKWINDNDRNDFVGWIINNLLDPAKFEAVNKKRLEAEATENYDYNHADYKSEKKTLLCKIAIVKELEKNRNNNLTTMTLEQNKNYILANLDKYVIDSRGFFYHIERDFYGECGYIGPSAVNDYQEVKDKLIASILKDK</sequence>
<proteinExistence type="predicted"/>
<feature type="coiled-coil region" evidence="1">
    <location>
        <begin position="416"/>
        <end position="478"/>
    </location>
</feature>
<evidence type="ECO:0000313" key="5">
    <source>
        <dbReference type="Proteomes" id="UP000789396"/>
    </source>
</evidence>
<feature type="transmembrane region" description="Helical" evidence="3">
    <location>
        <begin position="198"/>
        <end position="217"/>
    </location>
</feature>
<evidence type="ECO:0000256" key="2">
    <source>
        <dbReference type="SAM" id="MobiDB-lite"/>
    </source>
</evidence>
<keyword evidence="1" id="KW-0175">Coiled coil</keyword>
<organism evidence="4 5">
    <name type="scientific">Racocetra fulgida</name>
    <dbReference type="NCBI Taxonomy" id="60492"/>
    <lineage>
        <taxon>Eukaryota</taxon>
        <taxon>Fungi</taxon>
        <taxon>Fungi incertae sedis</taxon>
        <taxon>Mucoromycota</taxon>
        <taxon>Glomeromycotina</taxon>
        <taxon>Glomeromycetes</taxon>
        <taxon>Diversisporales</taxon>
        <taxon>Gigasporaceae</taxon>
        <taxon>Racocetra</taxon>
    </lineage>
</organism>
<feature type="transmembrane region" description="Helical" evidence="3">
    <location>
        <begin position="175"/>
        <end position="192"/>
    </location>
</feature>
<feature type="coiled-coil region" evidence="1">
    <location>
        <begin position="506"/>
        <end position="547"/>
    </location>
</feature>
<feature type="non-terminal residue" evidence="4">
    <location>
        <position position="1"/>
    </location>
</feature>
<comment type="caution">
    <text evidence="4">The sequence shown here is derived from an EMBL/GenBank/DDBJ whole genome shotgun (WGS) entry which is preliminary data.</text>
</comment>
<keyword evidence="3" id="KW-1133">Transmembrane helix</keyword>
<dbReference type="AlphaFoldDB" id="A0A9N8V8S0"/>
<evidence type="ECO:0000256" key="1">
    <source>
        <dbReference type="SAM" id="Coils"/>
    </source>
</evidence>
<accession>A0A9N8V8S0</accession>
<keyword evidence="3" id="KW-0472">Membrane</keyword>
<feature type="coiled-coil region" evidence="1">
    <location>
        <begin position="216"/>
        <end position="243"/>
    </location>
</feature>
<feature type="compositionally biased region" description="Basic and acidic residues" evidence="2">
    <location>
        <begin position="12"/>
        <end position="64"/>
    </location>
</feature>
<dbReference type="Proteomes" id="UP000789396">
    <property type="component" value="Unassembled WGS sequence"/>
</dbReference>
<feature type="region of interest" description="Disordered" evidence="2">
    <location>
        <begin position="1"/>
        <end position="64"/>
    </location>
</feature>
<gene>
    <name evidence="4" type="ORF">RFULGI_LOCUS1</name>
</gene>
<keyword evidence="3" id="KW-0812">Transmembrane</keyword>
<evidence type="ECO:0000256" key="3">
    <source>
        <dbReference type="SAM" id="Phobius"/>
    </source>
</evidence>
<dbReference type="EMBL" id="CAJVPZ010000001">
    <property type="protein sequence ID" value="CAG8447172.1"/>
    <property type="molecule type" value="Genomic_DNA"/>
</dbReference>
<name>A0A9N8V8S0_9GLOM</name>
<reference evidence="4" key="1">
    <citation type="submission" date="2021-06" db="EMBL/GenBank/DDBJ databases">
        <authorList>
            <person name="Kallberg Y."/>
            <person name="Tangrot J."/>
            <person name="Rosling A."/>
        </authorList>
    </citation>
    <scope>NUCLEOTIDE SEQUENCE</scope>
    <source>
        <strain evidence="4">IN212</strain>
    </source>
</reference>
<evidence type="ECO:0000313" key="4">
    <source>
        <dbReference type="EMBL" id="CAG8447172.1"/>
    </source>
</evidence>
<keyword evidence="5" id="KW-1185">Reference proteome</keyword>
<protein>
    <submittedName>
        <fullName evidence="4">9405_t:CDS:1</fullName>
    </submittedName>
</protein>